<keyword evidence="8" id="KW-0472">Membrane</keyword>
<keyword evidence="6 12" id="KW-0067">ATP-binding</keyword>
<organism evidence="12 13">
    <name type="scientific">Sulfuriroseicoccus oceanibius</name>
    <dbReference type="NCBI Taxonomy" id="2707525"/>
    <lineage>
        <taxon>Bacteria</taxon>
        <taxon>Pseudomonadati</taxon>
        <taxon>Verrucomicrobiota</taxon>
        <taxon>Verrucomicrobiia</taxon>
        <taxon>Verrucomicrobiales</taxon>
        <taxon>Verrucomicrobiaceae</taxon>
        <taxon>Sulfuriroseicoccus</taxon>
    </lineage>
</organism>
<evidence type="ECO:0000256" key="5">
    <source>
        <dbReference type="ARBA" id="ARBA00022741"/>
    </source>
</evidence>
<dbReference type="InterPro" id="IPR008995">
    <property type="entry name" value="Mo/tungstate-bd_C_term_dom"/>
</dbReference>
<dbReference type="Pfam" id="PF03459">
    <property type="entry name" value="TOBE"/>
    <property type="match status" value="1"/>
</dbReference>
<keyword evidence="5" id="KW-0547">Nucleotide-binding</keyword>
<dbReference type="PANTHER" id="PTHR43514">
    <property type="entry name" value="ABC TRANSPORTER I FAMILY MEMBER 10"/>
    <property type="match status" value="1"/>
</dbReference>
<dbReference type="InterPro" id="IPR011868">
    <property type="entry name" value="ModC_ABC_ATP-bd"/>
</dbReference>
<dbReference type="GO" id="GO:0016887">
    <property type="term" value="F:ATP hydrolysis activity"/>
    <property type="evidence" value="ECO:0007669"/>
    <property type="project" value="InterPro"/>
</dbReference>
<dbReference type="PROSITE" id="PS50893">
    <property type="entry name" value="ABC_TRANSPORTER_2"/>
    <property type="match status" value="1"/>
</dbReference>
<evidence type="ECO:0000259" key="11">
    <source>
        <dbReference type="PROSITE" id="PS51866"/>
    </source>
</evidence>
<dbReference type="InterPro" id="IPR003439">
    <property type="entry name" value="ABC_transporter-like_ATP-bd"/>
</dbReference>
<dbReference type="KEGG" id="soa:G3M56_002905"/>
<dbReference type="GO" id="GO:0016020">
    <property type="term" value="C:membrane"/>
    <property type="evidence" value="ECO:0007669"/>
    <property type="project" value="InterPro"/>
</dbReference>
<evidence type="ECO:0000256" key="6">
    <source>
        <dbReference type="ARBA" id="ARBA00022840"/>
    </source>
</evidence>
<dbReference type="InterPro" id="IPR050334">
    <property type="entry name" value="Molybdenum_import_ModC"/>
</dbReference>
<dbReference type="AlphaFoldDB" id="A0A6B3L9Y5"/>
<evidence type="ECO:0000256" key="7">
    <source>
        <dbReference type="ARBA" id="ARBA00022967"/>
    </source>
</evidence>
<name>A0A6B3L9Y5_9BACT</name>
<dbReference type="GO" id="GO:0005524">
    <property type="term" value="F:ATP binding"/>
    <property type="evidence" value="ECO:0007669"/>
    <property type="project" value="UniProtKB-KW"/>
</dbReference>
<evidence type="ECO:0000259" key="10">
    <source>
        <dbReference type="PROSITE" id="PS50893"/>
    </source>
</evidence>
<keyword evidence="7" id="KW-1278">Translocase</keyword>
<feature type="domain" description="ABC transporter" evidence="10">
    <location>
        <begin position="5"/>
        <end position="232"/>
    </location>
</feature>
<dbReference type="Gene3D" id="2.40.50.100">
    <property type="match status" value="1"/>
</dbReference>
<dbReference type="PANTHER" id="PTHR43514:SF10">
    <property type="entry name" value="MOLYBDENUM IMPORT ATP-BINDING PROTEIN MODC 2"/>
    <property type="match status" value="1"/>
</dbReference>
<dbReference type="InterPro" id="IPR003593">
    <property type="entry name" value="AAA+_ATPase"/>
</dbReference>
<dbReference type="InterPro" id="IPR027417">
    <property type="entry name" value="P-loop_NTPase"/>
</dbReference>
<proteinExistence type="predicted"/>
<dbReference type="RefSeq" id="WP_164363154.1">
    <property type="nucleotide sequence ID" value="NZ_CP066776.1"/>
</dbReference>
<evidence type="ECO:0000313" key="13">
    <source>
        <dbReference type="Proteomes" id="UP000475117"/>
    </source>
</evidence>
<feature type="domain" description="Mop" evidence="11">
    <location>
        <begin position="291"/>
        <end position="357"/>
    </location>
</feature>
<dbReference type="PROSITE" id="PS51866">
    <property type="entry name" value="MOP"/>
    <property type="match status" value="1"/>
</dbReference>
<reference evidence="12 13" key="1">
    <citation type="submission" date="2020-12" db="EMBL/GenBank/DDBJ databases">
        <title>Sulforoseuscoccus oceanibium gen. nov., sp. nov., a representative of the phylum Verrucomicrobia with special cytoplasmic membrane, and proposal of Sulforoseuscoccusaceae fam. nov.</title>
        <authorList>
            <person name="Xi F."/>
        </authorList>
    </citation>
    <scope>NUCLEOTIDE SEQUENCE [LARGE SCALE GENOMIC DNA]</scope>
    <source>
        <strain evidence="12 13">T37</strain>
    </source>
</reference>
<dbReference type="NCBIfam" id="TIGR02142">
    <property type="entry name" value="modC_ABC"/>
    <property type="match status" value="1"/>
</dbReference>
<evidence type="ECO:0000256" key="1">
    <source>
        <dbReference type="ARBA" id="ARBA00022448"/>
    </source>
</evidence>
<dbReference type="Pfam" id="PF00005">
    <property type="entry name" value="ABC_tran"/>
    <property type="match status" value="1"/>
</dbReference>
<dbReference type="Proteomes" id="UP000475117">
    <property type="component" value="Chromosome"/>
</dbReference>
<keyword evidence="2" id="KW-1003">Cell membrane</keyword>
<gene>
    <name evidence="12" type="primary">modC</name>
    <name evidence="12" type="ORF">G3M56_002905</name>
</gene>
<dbReference type="SUPFAM" id="SSF52540">
    <property type="entry name" value="P-loop containing nucleoside triphosphate hydrolases"/>
    <property type="match status" value="1"/>
</dbReference>
<sequence>MSIELKLELERGAFSLDVELQIPQRGVTGLIGPSGSGKTTILRALAGLDRHRGAVVRIGNEVWQQGRGFVQTHRRRLGYVFQEPGLFSHLSVRGNVEYGAKRVAEGERKLAFDEAVAMLGVEPLLERNVGELSGGERQRVAVARALASSPRLLLLDEPLSALDDDAKRGILPWLQKLHRECGVPMVYVTHSVPEIAAMADHLVILESGRVVESGAASALLVRSDLTLAHHGEAAVVMEATVSAHDAAYGLSRLKSPAGDVTVVGTELAVGQRVRVRIAARDVSITRERQEGTSILNRFDAVVRELAADGDAQVLVRLETDGGAALLARITKFSADALGLAIGQRVVAQAKSVSLLVG</sequence>
<dbReference type="Gene3D" id="3.40.50.300">
    <property type="entry name" value="P-loop containing nucleotide triphosphate hydrolases"/>
    <property type="match status" value="1"/>
</dbReference>
<protein>
    <submittedName>
        <fullName evidence="12">Molybdenum ABC transporter ATP-binding protein</fullName>
    </submittedName>
</protein>
<accession>A0A6B3L9Y5</accession>
<evidence type="ECO:0000313" key="12">
    <source>
        <dbReference type="EMBL" id="QQL45554.1"/>
    </source>
</evidence>
<keyword evidence="13" id="KW-1185">Reference proteome</keyword>
<keyword evidence="1" id="KW-0813">Transport</keyword>
<dbReference type="PROSITE" id="PS00211">
    <property type="entry name" value="ABC_TRANSPORTER_1"/>
    <property type="match status" value="1"/>
</dbReference>
<evidence type="ECO:0000256" key="8">
    <source>
        <dbReference type="ARBA" id="ARBA00023136"/>
    </source>
</evidence>
<dbReference type="SMART" id="SM00382">
    <property type="entry name" value="AAA"/>
    <property type="match status" value="1"/>
</dbReference>
<dbReference type="EMBL" id="CP066776">
    <property type="protein sequence ID" value="QQL45554.1"/>
    <property type="molecule type" value="Genomic_DNA"/>
</dbReference>
<dbReference type="SUPFAM" id="SSF50331">
    <property type="entry name" value="MOP-like"/>
    <property type="match status" value="1"/>
</dbReference>
<evidence type="ECO:0000256" key="3">
    <source>
        <dbReference type="ARBA" id="ARBA00022505"/>
    </source>
</evidence>
<keyword evidence="4" id="KW-0997">Cell inner membrane</keyword>
<dbReference type="InterPro" id="IPR017871">
    <property type="entry name" value="ABC_transporter-like_CS"/>
</dbReference>
<dbReference type="GO" id="GO:0015098">
    <property type="term" value="F:molybdate ion transmembrane transporter activity"/>
    <property type="evidence" value="ECO:0007669"/>
    <property type="project" value="InterPro"/>
</dbReference>
<keyword evidence="3 9" id="KW-0500">Molybdenum</keyword>
<evidence type="ECO:0000256" key="4">
    <source>
        <dbReference type="ARBA" id="ARBA00022519"/>
    </source>
</evidence>
<evidence type="ECO:0000256" key="2">
    <source>
        <dbReference type="ARBA" id="ARBA00022475"/>
    </source>
</evidence>
<dbReference type="InterPro" id="IPR004606">
    <property type="entry name" value="Mop_domain"/>
</dbReference>
<dbReference type="GO" id="GO:0140359">
    <property type="term" value="F:ABC-type transporter activity"/>
    <property type="evidence" value="ECO:0007669"/>
    <property type="project" value="InterPro"/>
</dbReference>
<evidence type="ECO:0000256" key="9">
    <source>
        <dbReference type="PROSITE-ProRule" id="PRU01213"/>
    </source>
</evidence>
<dbReference type="InterPro" id="IPR005116">
    <property type="entry name" value="Transp-assoc_OB_typ1"/>
</dbReference>